<keyword evidence="1 2" id="KW-0238">DNA-binding</keyword>
<reference evidence="5" key="1">
    <citation type="submission" date="2023-02" db="EMBL/GenBank/DDBJ databases">
        <authorList>
            <person name="Ashton P.M."/>
            <person name="Dallman T."/>
            <person name="Nair S."/>
            <person name="De Pinna E."/>
            <person name="Peters T."/>
            <person name="Grant K."/>
        </authorList>
    </citation>
    <scope>NUCLEOTIDE SEQUENCE</scope>
    <source>
        <strain evidence="5">01103883</strain>
    </source>
</reference>
<dbReference type="SMART" id="SM00862">
    <property type="entry name" value="Trans_reg_C"/>
    <property type="match status" value="1"/>
</dbReference>
<dbReference type="Pfam" id="PF00486">
    <property type="entry name" value="Trans_reg_C"/>
    <property type="match status" value="1"/>
</dbReference>
<dbReference type="Proteomes" id="UP001182355">
    <property type="component" value="Unassembled WGS sequence"/>
</dbReference>
<feature type="transmembrane region" description="Helical" evidence="3">
    <location>
        <begin position="151"/>
        <end position="170"/>
    </location>
</feature>
<name>A0AAD2Z5P3_YEREN</name>
<dbReference type="SUPFAM" id="SSF46894">
    <property type="entry name" value="C-terminal effector domain of the bipartite response regulators"/>
    <property type="match status" value="1"/>
</dbReference>
<feature type="domain" description="OmpR/PhoB-type" evidence="4">
    <location>
        <begin position="1"/>
        <end position="94"/>
    </location>
</feature>
<dbReference type="PROSITE" id="PS51755">
    <property type="entry name" value="OMPR_PHOB"/>
    <property type="match status" value="1"/>
</dbReference>
<protein>
    <submittedName>
        <fullName evidence="5">Winged helix-turn-helix domain-containing protein</fullName>
    </submittedName>
</protein>
<evidence type="ECO:0000256" key="3">
    <source>
        <dbReference type="SAM" id="Phobius"/>
    </source>
</evidence>
<evidence type="ECO:0000256" key="1">
    <source>
        <dbReference type="ARBA" id="ARBA00023125"/>
    </source>
</evidence>
<dbReference type="Gene3D" id="1.10.10.10">
    <property type="entry name" value="Winged helix-like DNA-binding domain superfamily/Winged helix DNA-binding domain"/>
    <property type="match status" value="1"/>
</dbReference>
<dbReference type="EMBL" id="ABNAVX010000001">
    <property type="protein sequence ID" value="ELI8100672.1"/>
    <property type="molecule type" value="Genomic_DNA"/>
</dbReference>
<dbReference type="CDD" id="cd00383">
    <property type="entry name" value="trans_reg_C"/>
    <property type="match status" value="1"/>
</dbReference>
<accession>A0AAD2Z5P3</accession>
<evidence type="ECO:0000313" key="6">
    <source>
        <dbReference type="Proteomes" id="UP001182355"/>
    </source>
</evidence>
<dbReference type="GO" id="GO:0000160">
    <property type="term" value="P:phosphorelay signal transduction system"/>
    <property type="evidence" value="ECO:0007669"/>
    <property type="project" value="InterPro"/>
</dbReference>
<proteinExistence type="predicted"/>
<dbReference type="AlphaFoldDB" id="A0AAD2Z5P3"/>
<dbReference type="GO" id="GO:0006355">
    <property type="term" value="P:regulation of DNA-templated transcription"/>
    <property type="evidence" value="ECO:0007669"/>
    <property type="project" value="InterPro"/>
</dbReference>
<dbReference type="InterPro" id="IPR016032">
    <property type="entry name" value="Sig_transdc_resp-reg_C-effctor"/>
</dbReference>
<gene>
    <name evidence="5" type="ORF">RSF11_000332</name>
</gene>
<keyword evidence="3" id="KW-1133">Transmembrane helix</keyword>
<comment type="caution">
    <text evidence="5">The sequence shown here is derived from an EMBL/GenBank/DDBJ whole genome shotgun (WGS) entry which is preliminary data.</text>
</comment>
<dbReference type="GO" id="GO:0003677">
    <property type="term" value="F:DNA binding"/>
    <property type="evidence" value="ECO:0007669"/>
    <property type="project" value="UniProtKB-UniRule"/>
</dbReference>
<dbReference type="InterPro" id="IPR036388">
    <property type="entry name" value="WH-like_DNA-bd_sf"/>
</dbReference>
<keyword evidence="3" id="KW-0812">Transmembrane</keyword>
<dbReference type="InterPro" id="IPR001867">
    <property type="entry name" value="OmpR/PhoB-type_DNA-bd"/>
</dbReference>
<organism evidence="5 6">
    <name type="scientific">Yersinia enterocolitica</name>
    <dbReference type="NCBI Taxonomy" id="630"/>
    <lineage>
        <taxon>Bacteria</taxon>
        <taxon>Pseudomonadati</taxon>
        <taxon>Pseudomonadota</taxon>
        <taxon>Gammaproteobacteria</taxon>
        <taxon>Enterobacterales</taxon>
        <taxon>Yersiniaceae</taxon>
        <taxon>Yersinia</taxon>
    </lineage>
</organism>
<dbReference type="RefSeq" id="WP_046050669.1">
    <property type="nucleotide sequence ID" value="NZ_CP124244.1"/>
</dbReference>
<sequence length="228" mass="25087">MSSSVVLDKLKNVLMINNEAHALSKNEVLLLELLYLRAGAVIPRDELISSCWPDRVVSAVSLPVAIKHIRDVLRKATSNEVIKTHKSVGYSFQQDSLELAINSAVYEQQINKAEIRQETPVENSAEQNQQSLPVKAHGGKKISHNYTGYNYTGYFMAGAIVLIMALFISGEEDVISFTDSTTRSTIITNVPPALDNSAAALPKVKNGVIFKDNFGSVIVCDHVECKRQ</sequence>
<evidence type="ECO:0000256" key="2">
    <source>
        <dbReference type="PROSITE-ProRule" id="PRU01091"/>
    </source>
</evidence>
<evidence type="ECO:0000313" key="5">
    <source>
        <dbReference type="EMBL" id="ELI8100672.1"/>
    </source>
</evidence>
<evidence type="ECO:0000259" key="4">
    <source>
        <dbReference type="PROSITE" id="PS51755"/>
    </source>
</evidence>
<keyword evidence="3" id="KW-0472">Membrane</keyword>
<feature type="DNA-binding region" description="OmpR/PhoB-type" evidence="2">
    <location>
        <begin position="1"/>
        <end position="94"/>
    </location>
</feature>